<evidence type="ECO:0000313" key="1">
    <source>
        <dbReference type="EMBL" id="RKT42829.1"/>
    </source>
</evidence>
<dbReference type="Proteomes" id="UP000274556">
    <property type="component" value="Unassembled WGS sequence"/>
</dbReference>
<reference evidence="1 2" key="1">
    <citation type="submission" date="2018-10" db="EMBL/GenBank/DDBJ databases">
        <title>Genomic Encyclopedia of Archaeal and Bacterial Type Strains, Phase II (KMG-II): from individual species to whole genera.</title>
        <authorList>
            <person name="Goeker M."/>
        </authorList>
    </citation>
    <scope>NUCLEOTIDE SEQUENCE [LARGE SCALE GENOMIC DNA]</scope>
    <source>
        <strain evidence="1 2">DSM 235</strain>
    </source>
</reference>
<accession>A0A495V0N2</accession>
<name>A0A495V0N2_9GAMM</name>
<dbReference type="EMBL" id="RBXL01000001">
    <property type="protein sequence ID" value="RKT42829.1"/>
    <property type="molecule type" value="Genomic_DNA"/>
</dbReference>
<sequence>MAKKMWVFDPQAGGQKIPDSIKPLLTRRILNHAAENYAGKYNKIDVRFRGQFCYIDAYTEPYVPADYDPTFFGESREARIERLRNFPTHLCRLRYFGDQDRWSMAFYTYSHDEYEPCVFDNGSWYGTPEEAFDASAIYLME</sequence>
<organism evidence="1 2">
    <name type="scientific">Thiocapsa rosea</name>
    <dbReference type="NCBI Taxonomy" id="69360"/>
    <lineage>
        <taxon>Bacteria</taxon>
        <taxon>Pseudomonadati</taxon>
        <taxon>Pseudomonadota</taxon>
        <taxon>Gammaproteobacteria</taxon>
        <taxon>Chromatiales</taxon>
        <taxon>Chromatiaceae</taxon>
        <taxon>Thiocapsa</taxon>
    </lineage>
</organism>
<dbReference type="AlphaFoldDB" id="A0A495V0N2"/>
<proteinExistence type="predicted"/>
<keyword evidence="2" id="KW-1185">Reference proteome</keyword>
<comment type="caution">
    <text evidence="1">The sequence shown here is derived from an EMBL/GenBank/DDBJ whole genome shotgun (WGS) entry which is preliminary data.</text>
</comment>
<gene>
    <name evidence="1" type="ORF">BDD21_0124</name>
</gene>
<protein>
    <submittedName>
        <fullName evidence="1">Uncharacterized protein</fullName>
    </submittedName>
</protein>
<evidence type="ECO:0000313" key="2">
    <source>
        <dbReference type="Proteomes" id="UP000274556"/>
    </source>
</evidence>